<dbReference type="RefSeq" id="WP_258421801.1">
    <property type="nucleotide sequence ID" value="NZ_JANSUY010000001.1"/>
</dbReference>
<keyword evidence="2" id="KW-1185">Reference proteome</keyword>
<dbReference type="SUPFAM" id="SSF54909">
    <property type="entry name" value="Dimeric alpha+beta barrel"/>
    <property type="match status" value="1"/>
</dbReference>
<comment type="caution">
    <text evidence="1">The sequence shown here is derived from an EMBL/GenBank/DDBJ whole genome shotgun (WGS) entry which is preliminary data.</text>
</comment>
<dbReference type="AlphaFoldDB" id="A0A9X2T0J2"/>
<proteinExistence type="predicted"/>
<protein>
    <submittedName>
        <fullName evidence="1">Antibiotic biosynthesis monooxygenase</fullName>
    </submittedName>
</protein>
<dbReference type="Gene3D" id="3.30.70.100">
    <property type="match status" value="1"/>
</dbReference>
<accession>A0A9X2T0J2</accession>
<keyword evidence="1" id="KW-0560">Oxidoreductase</keyword>
<evidence type="ECO:0000313" key="1">
    <source>
        <dbReference type="EMBL" id="MCR9013910.1"/>
    </source>
</evidence>
<sequence>MNKEVNAIAYTPSPPYYAVIFTSLRTEVDDGYGEMADQMVELAKKQSGYLGHESARVGLGITVSYWESLDAIRNWKMVSEHLFAQRMGREKWYSSYKTRICLVERDYGFELEN</sequence>
<dbReference type="GO" id="GO:0004497">
    <property type="term" value="F:monooxygenase activity"/>
    <property type="evidence" value="ECO:0007669"/>
    <property type="project" value="UniProtKB-KW"/>
</dbReference>
<keyword evidence="1" id="KW-0503">Monooxygenase</keyword>
<gene>
    <name evidence="1" type="ORF">NU887_02620</name>
</gene>
<organism evidence="1 2">
    <name type="scientific">Aquiflexum gelatinilyticum</name>
    <dbReference type="NCBI Taxonomy" id="2961943"/>
    <lineage>
        <taxon>Bacteria</taxon>
        <taxon>Pseudomonadati</taxon>
        <taxon>Bacteroidota</taxon>
        <taxon>Cytophagia</taxon>
        <taxon>Cytophagales</taxon>
        <taxon>Cyclobacteriaceae</taxon>
        <taxon>Aquiflexum</taxon>
    </lineage>
</organism>
<dbReference type="EMBL" id="JANSUY010000001">
    <property type="protein sequence ID" value="MCR9013910.1"/>
    <property type="molecule type" value="Genomic_DNA"/>
</dbReference>
<evidence type="ECO:0000313" key="2">
    <source>
        <dbReference type="Proteomes" id="UP001142175"/>
    </source>
</evidence>
<dbReference type="PANTHER" id="PTHR37811:SF2">
    <property type="entry name" value="ABM DOMAIN-CONTAINING PROTEIN"/>
    <property type="match status" value="1"/>
</dbReference>
<dbReference type="InterPro" id="IPR052936">
    <property type="entry name" value="Jasmonate_Hydroxylase-like"/>
</dbReference>
<dbReference type="PANTHER" id="PTHR37811">
    <property type="entry name" value="BLL5343 PROTEIN"/>
    <property type="match status" value="1"/>
</dbReference>
<reference evidence="1" key="1">
    <citation type="submission" date="2022-08" db="EMBL/GenBank/DDBJ databases">
        <authorList>
            <person name="Zhang D."/>
        </authorList>
    </citation>
    <scope>NUCLEOTIDE SEQUENCE</scope>
    <source>
        <strain evidence="1">XJ19-11</strain>
    </source>
</reference>
<name>A0A9X2T0J2_9BACT</name>
<dbReference type="Proteomes" id="UP001142175">
    <property type="component" value="Unassembled WGS sequence"/>
</dbReference>
<dbReference type="InterPro" id="IPR011008">
    <property type="entry name" value="Dimeric_a/b-barrel"/>
</dbReference>